<proteinExistence type="predicted"/>
<name>A0A975L7A7_9ACTN</name>
<keyword evidence="2" id="KW-1185">Reference proteome</keyword>
<dbReference type="Proteomes" id="UP000682416">
    <property type="component" value="Chromosome"/>
</dbReference>
<evidence type="ECO:0000313" key="2">
    <source>
        <dbReference type="Proteomes" id="UP000682416"/>
    </source>
</evidence>
<gene>
    <name evidence="1" type="ORF">KGD82_16730</name>
</gene>
<evidence type="ECO:0000313" key="1">
    <source>
        <dbReference type="EMBL" id="QVJ00405.1"/>
    </source>
</evidence>
<organism evidence="1 2">
    <name type="scientific">Nocardiopsis eucommiae</name>
    <dbReference type="NCBI Taxonomy" id="2831970"/>
    <lineage>
        <taxon>Bacteria</taxon>
        <taxon>Bacillati</taxon>
        <taxon>Actinomycetota</taxon>
        <taxon>Actinomycetes</taxon>
        <taxon>Streptosporangiales</taxon>
        <taxon>Nocardiopsidaceae</taxon>
        <taxon>Nocardiopsis</taxon>
    </lineage>
</organism>
<dbReference type="KEGG" id="nec:KGD82_16730"/>
<protein>
    <submittedName>
        <fullName evidence="1">Uncharacterized protein</fullName>
    </submittedName>
</protein>
<dbReference type="AlphaFoldDB" id="A0A975L7A7"/>
<dbReference type="EMBL" id="CP074402">
    <property type="protein sequence ID" value="QVJ00405.1"/>
    <property type="molecule type" value="Genomic_DNA"/>
</dbReference>
<accession>A0A975L7A7</accession>
<sequence length="172" mass="18862">MSIPTPEFDVKVVGPDDYAAMILLGKDGHASIRTGAGTDAQEVGDLLTCTTGQFHQRNNLALLVTDEIRTGLSAAGWAPPFDATDHHLSDHDWMELVAFDGKCRNEGFGYAADEYPPRFEDEALSAAISHAPMDRLKKLVAHHEDAIDAWWEQPDAIDLINAHQAAQRADRT</sequence>
<reference evidence="1" key="1">
    <citation type="submission" date="2021-05" db="EMBL/GenBank/DDBJ databases">
        <authorList>
            <person name="Kaiqin L."/>
            <person name="Jian G."/>
        </authorList>
    </citation>
    <scope>NUCLEOTIDE SEQUENCE</scope>
    <source>
        <strain evidence="1">HDS5</strain>
    </source>
</reference>